<keyword evidence="3" id="KW-0547">Nucleotide-binding</keyword>
<keyword evidence="2" id="KW-0813">Transport</keyword>
<dbReference type="PROSITE" id="PS50893">
    <property type="entry name" value="ABC_TRANSPORTER_2"/>
    <property type="match status" value="1"/>
</dbReference>
<evidence type="ECO:0000256" key="1">
    <source>
        <dbReference type="ARBA" id="ARBA00005417"/>
    </source>
</evidence>
<dbReference type="Gene3D" id="3.40.50.300">
    <property type="entry name" value="P-loop containing nucleotide triphosphate hydrolases"/>
    <property type="match status" value="1"/>
</dbReference>
<evidence type="ECO:0000256" key="2">
    <source>
        <dbReference type="ARBA" id="ARBA00022448"/>
    </source>
</evidence>
<dbReference type="GO" id="GO:0005524">
    <property type="term" value="F:ATP binding"/>
    <property type="evidence" value="ECO:0007669"/>
    <property type="project" value="UniProtKB-KW"/>
</dbReference>
<dbReference type="EMBL" id="QWGB01000005">
    <property type="protein sequence ID" value="RIJ24295.1"/>
    <property type="molecule type" value="Genomic_DNA"/>
</dbReference>
<dbReference type="OrthoDB" id="9778547at2"/>
<dbReference type="SUPFAM" id="SSF52540">
    <property type="entry name" value="P-loop containing nucleoside triphosphate hydrolases"/>
    <property type="match status" value="1"/>
</dbReference>
<dbReference type="SMART" id="SM00382">
    <property type="entry name" value="AAA"/>
    <property type="match status" value="1"/>
</dbReference>
<dbReference type="PANTHER" id="PTHR43335:SF4">
    <property type="entry name" value="ABC TRANSPORTER, ATP-BINDING PROTEIN"/>
    <property type="match status" value="1"/>
</dbReference>
<dbReference type="InterPro" id="IPR027417">
    <property type="entry name" value="P-loop_NTPase"/>
</dbReference>
<protein>
    <submittedName>
        <fullName evidence="6">ABC transporter ATP-binding protein</fullName>
    </submittedName>
</protein>
<gene>
    <name evidence="6" type="ORF">D1224_08655</name>
</gene>
<dbReference type="Pfam" id="PF00005">
    <property type="entry name" value="ABC_tran"/>
    <property type="match status" value="1"/>
</dbReference>
<evidence type="ECO:0000313" key="6">
    <source>
        <dbReference type="EMBL" id="RIJ24295.1"/>
    </source>
</evidence>
<proteinExistence type="inferred from homology"/>
<dbReference type="RefSeq" id="WP_119379485.1">
    <property type="nucleotide sequence ID" value="NZ_QWGB01000005.1"/>
</dbReference>
<organism evidence="6 7">
    <name type="scientific">Henriciella barbarensis</name>
    <dbReference type="NCBI Taxonomy" id="86342"/>
    <lineage>
        <taxon>Bacteria</taxon>
        <taxon>Pseudomonadati</taxon>
        <taxon>Pseudomonadota</taxon>
        <taxon>Alphaproteobacteria</taxon>
        <taxon>Hyphomonadales</taxon>
        <taxon>Hyphomonadaceae</taxon>
        <taxon>Henriciella</taxon>
    </lineage>
</organism>
<evidence type="ECO:0000256" key="3">
    <source>
        <dbReference type="ARBA" id="ARBA00022741"/>
    </source>
</evidence>
<feature type="domain" description="ABC transporter" evidence="5">
    <location>
        <begin position="2"/>
        <end position="231"/>
    </location>
</feature>
<evidence type="ECO:0000313" key="7">
    <source>
        <dbReference type="Proteomes" id="UP000265431"/>
    </source>
</evidence>
<keyword evidence="4 6" id="KW-0067">ATP-binding</keyword>
<dbReference type="Proteomes" id="UP000265431">
    <property type="component" value="Unassembled WGS sequence"/>
</dbReference>
<dbReference type="GO" id="GO:0016887">
    <property type="term" value="F:ATP hydrolysis activity"/>
    <property type="evidence" value="ECO:0007669"/>
    <property type="project" value="InterPro"/>
</dbReference>
<comment type="similarity">
    <text evidence="1">Belongs to the ABC transporter superfamily.</text>
</comment>
<sequence>MLELKQLSKSFAGRTAVDSMSFSLVKGEVLGFLGQNGAGKSTTMRMAAGVIEPDSGDVIVSGHSIVSNRREAQRRLGFLPEGAPLYPDMTPLDFLNFLCAAHRISRKDCRSAVERVIADARIGDVMSKRVSTLSKGYRRRVGLAGALIHDPDVLILDEPTDGLDPIQKRAVRALISRMAKDKAIVISTHTLEEVPAMCSRVIIIDQGKLIADSSPEEMAKRREGGLEEAFIDLVSKKEAVRNEG</sequence>
<keyword evidence="7" id="KW-1185">Reference proteome</keyword>
<dbReference type="PANTHER" id="PTHR43335">
    <property type="entry name" value="ABC TRANSPORTER, ATP-BINDING PROTEIN"/>
    <property type="match status" value="1"/>
</dbReference>
<dbReference type="InterPro" id="IPR003593">
    <property type="entry name" value="AAA+_ATPase"/>
</dbReference>
<evidence type="ECO:0000256" key="4">
    <source>
        <dbReference type="ARBA" id="ARBA00022840"/>
    </source>
</evidence>
<evidence type="ECO:0000259" key="5">
    <source>
        <dbReference type="PROSITE" id="PS50893"/>
    </source>
</evidence>
<accession>A0A399R242</accession>
<reference evidence="6 7" key="1">
    <citation type="submission" date="2018-08" db="EMBL/GenBank/DDBJ databases">
        <title>Henriciella mobilis sp. nov., isolated from seawater.</title>
        <authorList>
            <person name="Cheng H."/>
            <person name="Wu Y.-H."/>
            <person name="Xu X.-W."/>
            <person name="Guo L.-L."/>
        </authorList>
    </citation>
    <scope>NUCLEOTIDE SEQUENCE [LARGE SCALE GENOMIC DNA]</scope>
    <source>
        <strain evidence="6 7">CCUG66934</strain>
    </source>
</reference>
<dbReference type="AlphaFoldDB" id="A0A399R242"/>
<comment type="caution">
    <text evidence="6">The sequence shown here is derived from an EMBL/GenBank/DDBJ whole genome shotgun (WGS) entry which is preliminary data.</text>
</comment>
<dbReference type="InterPro" id="IPR003439">
    <property type="entry name" value="ABC_transporter-like_ATP-bd"/>
</dbReference>
<name>A0A399R242_9PROT</name>